<dbReference type="PRINTS" id="PR00625">
    <property type="entry name" value="JDOMAIN"/>
</dbReference>
<protein>
    <recommendedName>
        <fullName evidence="3">J domain-containing protein</fullName>
    </recommendedName>
</protein>
<dbReference type="SUPFAM" id="SSF48452">
    <property type="entry name" value="TPR-like"/>
    <property type="match status" value="1"/>
</dbReference>
<dbReference type="Pfam" id="PF25575">
    <property type="entry name" value="TPR_BSK1_C"/>
    <property type="match status" value="1"/>
</dbReference>
<feature type="repeat" description="TPR" evidence="1">
    <location>
        <begin position="23"/>
        <end position="56"/>
    </location>
</feature>
<feature type="compositionally biased region" description="Basic and acidic residues" evidence="2">
    <location>
        <begin position="399"/>
        <end position="411"/>
    </location>
</feature>
<dbReference type="PROSITE" id="PS50076">
    <property type="entry name" value="DNAJ_2"/>
    <property type="match status" value="1"/>
</dbReference>
<dbReference type="Gene3D" id="1.10.287.110">
    <property type="entry name" value="DnaJ domain"/>
    <property type="match status" value="1"/>
</dbReference>
<evidence type="ECO:0000256" key="1">
    <source>
        <dbReference type="PROSITE-ProRule" id="PRU00339"/>
    </source>
</evidence>
<sequence length="411" mass="46406">STMSSAATAAADAPALEEWQVESGRLKKLGDASFAAKEYVAAITCYSSALEMDPDNHVLYSNRCACHQAAGNKSKALKDAEKVTEIKPDWAKGWGRLGTARFALTRYDGALFAYQKGLKLDPANAVCKEGAPKSEKAAERQSVEKAHKLDREEKEREAAKAREAEESKSKKEEPQTEDDLLGDFFGDLTEMTTASAPKKSEKEIQAQDKYLKQDLGSSAEQIGRLLAPNHVFKNLNPFYVMMLEIDANIEDVKTRYRKLSALVHPDKNIGVPNADASFDAVKVAYDVLKDDGQRKHTADLVEAGHMRADDEHQALTKAAKKDRSVAVPSLEEMKKKEVMRLFAEIEMKRRDIEARKQSQKKREREQEDEESDKFRKEVKFEKEWNKGDRQETRVGGWREFGKTVKKPEYKR</sequence>
<evidence type="ECO:0000313" key="4">
    <source>
        <dbReference type="EMBL" id="GMI26995.1"/>
    </source>
</evidence>
<dbReference type="InterPro" id="IPR001623">
    <property type="entry name" value="DnaJ_domain"/>
</dbReference>
<feature type="region of interest" description="Disordered" evidence="2">
    <location>
        <begin position="130"/>
        <end position="182"/>
    </location>
</feature>
<dbReference type="PANTHER" id="PTHR15606:SF4">
    <property type="entry name" value="DNAJ HOMOLOG SUBFAMILY C MEMBER 8"/>
    <property type="match status" value="1"/>
</dbReference>
<dbReference type="Pfam" id="PF00226">
    <property type="entry name" value="DnaJ"/>
    <property type="match status" value="1"/>
</dbReference>
<comment type="caution">
    <text evidence="4">The sequence shown here is derived from an EMBL/GenBank/DDBJ whole genome shotgun (WGS) entry which is preliminary data.</text>
</comment>
<gene>
    <name evidence="4" type="ORF">TeGR_g5810</name>
</gene>
<keyword evidence="1" id="KW-0802">TPR repeat</keyword>
<dbReference type="SMART" id="SM00028">
    <property type="entry name" value="TPR"/>
    <property type="match status" value="3"/>
</dbReference>
<reference evidence="4 5" key="1">
    <citation type="journal article" date="2023" name="Commun. Biol.">
        <title>Genome analysis of Parmales, the sister group of diatoms, reveals the evolutionary specialization of diatoms from phago-mixotrophs to photoautotrophs.</title>
        <authorList>
            <person name="Ban H."/>
            <person name="Sato S."/>
            <person name="Yoshikawa S."/>
            <person name="Yamada K."/>
            <person name="Nakamura Y."/>
            <person name="Ichinomiya M."/>
            <person name="Sato N."/>
            <person name="Blanc-Mathieu R."/>
            <person name="Endo H."/>
            <person name="Kuwata A."/>
            <person name="Ogata H."/>
        </authorList>
    </citation>
    <scope>NUCLEOTIDE SEQUENCE [LARGE SCALE GENOMIC DNA]</scope>
</reference>
<dbReference type="Gene3D" id="1.25.40.10">
    <property type="entry name" value="Tetratricopeptide repeat domain"/>
    <property type="match status" value="1"/>
</dbReference>
<dbReference type="SUPFAM" id="SSF46565">
    <property type="entry name" value="Chaperone J-domain"/>
    <property type="match status" value="1"/>
</dbReference>
<dbReference type="Proteomes" id="UP001165060">
    <property type="component" value="Unassembled WGS sequence"/>
</dbReference>
<dbReference type="EMBL" id="BRYB01000287">
    <property type="protein sequence ID" value="GMI26995.1"/>
    <property type="molecule type" value="Genomic_DNA"/>
</dbReference>
<feature type="region of interest" description="Disordered" evidence="2">
    <location>
        <begin position="352"/>
        <end position="411"/>
    </location>
</feature>
<feature type="compositionally biased region" description="Basic and acidic residues" evidence="2">
    <location>
        <begin position="372"/>
        <end position="392"/>
    </location>
</feature>
<dbReference type="PANTHER" id="PTHR15606">
    <property type="entry name" value="DNAJ HOMOLOG SUBFAMILY C MEMBER 8/LIPOPOLYSACCHARIDE SPECIFIC RESPONSE-7-RELATED"/>
    <property type="match status" value="1"/>
</dbReference>
<dbReference type="InterPro" id="IPR019734">
    <property type="entry name" value="TPR_rpt"/>
</dbReference>
<evidence type="ECO:0000313" key="5">
    <source>
        <dbReference type="Proteomes" id="UP001165060"/>
    </source>
</evidence>
<proteinExistence type="predicted"/>
<evidence type="ECO:0000256" key="2">
    <source>
        <dbReference type="SAM" id="MobiDB-lite"/>
    </source>
</evidence>
<dbReference type="PROSITE" id="PS50005">
    <property type="entry name" value="TPR"/>
    <property type="match status" value="2"/>
</dbReference>
<dbReference type="InterPro" id="IPR058209">
    <property type="entry name" value="TPR_BSK1_C"/>
</dbReference>
<keyword evidence="5" id="KW-1185">Reference proteome</keyword>
<feature type="repeat" description="TPR" evidence="1">
    <location>
        <begin position="91"/>
        <end position="124"/>
    </location>
</feature>
<name>A0ABQ6MID6_9STRA</name>
<feature type="non-terminal residue" evidence="4">
    <location>
        <position position="1"/>
    </location>
</feature>
<evidence type="ECO:0000259" key="3">
    <source>
        <dbReference type="PROSITE" id="PS50076"/>
    </source>
</evidence>
<dbReference type="InterPro" id="IPR011990">
    <property type="entry name" value="TPR-like_helical_dom_sf"/>
</dbReference>
<organism evidence="4 5">
    <name type="scientific">Tetraparma gracilis</name>
    <dbReference type="NCBI Taxonomy" id="2962635"/>
    <lineage>
        <taxon>Eukaryota</taxon>
        <taxon>Sar</taxon>
        <taxon>Stramenopiles</taxon>
        <taxon>Ochrophyta</taxon>
        <taxon>Bolidophyceae</taxon>
        <taxon>Parmales</taxon>
        <taxon>Triparmaceae</taxon>
        <taxon>Tetraparma</taxon>
    </lineage>
</organism>
<feature type="compositionally biased region" description="Basic and acidic residues" evidence="2">
    <location>
        <begin position="352"/>
        <end position="365"/>
    </location>
</feature>
<dbReference type="InterPro" id="IPR042858">
    <property type="entry name" value="DNAJC8"/>
</dbReference>
<accession>A0ABQ6MID6</accession>
<feature type="compositionally biased region" description="Basic and acidic residues" evidence="2">
    <location>
        <begin position="130"/>
        <end position="174"/>
    </location>
</feature>
<dbReference type="CDD" id="cd06257">
    <property type="entry name" value="DnaJ"/>
    <property type="match status" value="1"/>
</dbReference>
<dbReference type="InterPro" id="IPR036869">
    <property type="entry name" value="J_dom_sf"/>
</dbReference>
<feature type="domain" description="J" evidence="3">
    <location>
        <begin position="236"/>
        <end position="302"/>
    </location>
</feature>
<dbReference type="SMART" id="SM00271">
    <property type="entry name" value="DnaJ"/>
    <property type="match status" value="1"/>
</dbReference>